<evidence type="ECO:0000313" key="4">
    <source>
        <dbReference type="EMBL" id="KAJ5211523.1"/>
    </source>
</evidence>
<dbReference type="GO" id="GO:0052689">
    <property type="term" value="F:carboxylic ester hydrolase activity"/>
    <property type="evidence" value="ECO:0007669"/>
    <property type="project" value="UniProtKB-ARBA"/>
</dbReference>
<name>A0A9W9N2L6_9EURO</name>
<sequence length="240" mass="25773">MPGMINKVISLALVAISSSLVVQQAHAQTVPKKQCATSVHAIIARGQGPGNNLNVMVKVQNMILDQIPGSTSLGLPYAHDAEDKFTAVHNGAIMMQNYVNDYLKVCRDSKIALIGYSLGAVTMMEAVCGTSSALLIPTQPFDPSLNKAIIAAIAYGDETYVPLQPWNVGDCTIGLGIFPRLLPSTCDPFASSLQSYCDYGDDQCCGIYPLDDNAAHHDYVDKYSQDVVNFIKGRLDGSIN</sequence>
<keyword evidence="5" id="KW-1185">Reference proteome</keyword>
<dbReference type="SUPFAM" id="SSF53474">
    <property type="entry name" value="alpha/beta-Hydrolases"/>
    <property type="match status" value="1"/>
</dbReference>
<feature type="signal peptide" evidence="3">
    <location>
        <begin position="1"/>
        <end position="27"/>
    </location>
</feature>
<dbReference type="EMBL" id="JAPQKR010000008">
    <property type="protein sequence ID" value="KAJ5211523.1"/>
    <property type="molecule type" value="Genomic_DNA"/>
</dbReference>
<feature type="chain" id="PRO_5040820541" description="Cutinase" evidence="3">
    <location>
        <begin position="28"/>
        <end position="240"/>
    </location>
</feature>
<dbReference type="InterPro" id="IPR029058">
    <property type="entry name" value="AB_hydrolase_fold"/>
</dbReference>
<dbReference type="SMART" id="SM01110">
    <property type="entry name" value="Cutinase"/>
    <property type="match status" value="1"/>
</dbReference>
<dbReference type="PANTHER" id="PTHR33630:SF9">
    <property type="entry name" value="CUTINASE 4"/>
    <property type="match status" value="1"/>
</dbReference>
<dbReference type="Proteomes" id="UP001150904">
    <property type="component" value="Unassembled WGS sequence"/>
</dbReference>
<comment type="caution">
    <text evidence="4">The sequence shown here is derived from an EMBL/GenBank/DDBJ whole genome shotgun (WGS) entry which is preliminary data.</text>
</comment>
<organism evidence="4 5">
    <name type="scientific">Penicillium cinerascens</name>
    <dbReference type="NCBI Taxonomy" id="70096"/>
    <lineage>
        <taxon>Eukaryota</taxon>
        <taxon>Fungi</taxon>
        <taxon>Dikarya</taxon>
        <taxon>Ascomycota</taxon>
        <taxon>Pezizomycotina</taxon>
        <taxon>Eurotiomycetes</taxon>
        <taxon>Eurotiomycetidae</taxon>
        <taxon>Eurotiales</taxon>
        <taxon>Aspergillaceae</taxon>
        <taxon>Penicillium</taxon>
    </lineage>
</organism>
<keyword evidence="3" id="KW-0732">Signal</keyword>
<protein>
    <recommendedName>
        <fullName evidence="6">Cutinase</fullName>
    </recommendedName>
</protein>
<evidence type="ECO:0000256" key="3">
    <source>
        <dbReference type="SAM" id="SignalP"/>
    </source>
</evidence>
<dbReference type="GO" id="GO:0072330">
    <property type="term" value="P:monocarboxylic acid biosynthetic process"/>
    <property type="evidence" value="ECO:0007669"/>
    <property type="project" value="UniProtKB-ARBA"/>
</dbReference>
<reference evidence="4" key="2">
    <citation type="journal article" date="2023" name="IMA Fungus">
        <title>Comparative genomic study of the Penicillium genus elucidates a diverse pangenome and 15 lateral gene transfer events.</title>
        <authorList>
            <person name="Petersen C."/>
            <person name="Sorensen T."/>
            <person name="Nielsen M.R."/>
            <person name="Sondergaard T.E."/>
            <person name="Sorensen J.L."/>
            <person name="Fitzpatrick D.A."/>
            <person name="Frisvad J.C."/>
            <person name="Nielsen K.L."/>
        </authorList>
    </citation>
    <scope>NUCLEOTIDE SEQUENCE</scope>
    <source>
        <strain evidence="4">IBT 15544</strain>
    </source>
</reference>
<dbReference type="RefSeq" id="XP_058309693.1">
    <property type="nucleotide sequence ID" value="XM_058450231.1"/>
</dbReference>
<dbReference type="InterPro" id="IPR000675">
    <property type="entry name" value="Cutinase/axe"/>
</dbReference>
<evidence type="ECO:0000256" key="2">
    <source>
        <dbReference type="ARBA" id="ARBA00023157"/>
    </source>
</evidence>
<evidence type="ECO:0000256" key="1">
    <source>
        <dbReference type="ARBA" id="ARBA00022801"/>
    </source>
</evidence>
<proteinExistence type="predicted"/>
<accession>A0A9W9N2L6</accession>
<evidence type="ECO:0000313" key="5">
    <source>
        <dbReference type="Proteomes" id="UP001150904"/>
    </source>
</evidence>
<dbReference type="PANTHER" id="PTHR33630">
    <property type="entry name" value="CUTINASE RV1984C-RELATED-RELATED"/>
    <property type="match status" value="1"/>
</dbReference>
<dbReference type="GO" id="GO:0017000">
    <property type="term" value="P:antibiotic biosynthetic process"/>
    <property type="evidence" value="ECO:0007669"/>
    <property type="project" value="UniProtKB-ARBA"/>
</dbReference>
<dbReference type="GeneID" id="83177532"/>
<keyword evidence="2" id="KW-1015">Disulfide bond</keyword>
<evidence type="ECO:0008006" key="6">
    <source>
        <dbReference type="Google" id="ProtNLM"/>
    </source>
</evidence>
<gene>
    <name evidence="4" type="ORF">N7498_003169</name>
</gene>
<dbReference type="OrthoDB" id="2586582at2759"/>
<reference evidence="4" key="1">
    <citation type="submission" date="2022-12" db="EMBL/GenBank/DDBJ databases">
        <authorList>
            <person name="Petersen C."/>
        </authorList>
    </citation>
    <scope>NUCLEOTIDE SEQUENCE</scope>
    <source>
        <strain evidence="4">IBT 15544</strain>
    </source>
</reference>
<keyword evidence="1" id="KW-0378">Hydrolase</keyword>
<dbReference type="AlphaFoldDB" id="A0A9W9N2L6"/>
<dbReference type="Gene3D" id="3.40.50.1820">
    <property type="entry name" value="alpha/beta hydrolase"/>
    <property type="match status" value="1"/>
</dbReference>
<dbReference type="Pfam" id="PF01083">
    <property type="entry name" value="Cutinase"/>
    <property type="match status" value="1"/>
</dbReference>